<name>A0ABD3AR02_9GENT</name>
<comment type="caution">
    <text evidence="1">The sequence shown here is derived from an EMBL/GenBank/DDBJ whole genome shotgun (WGS) entry which is preliminary data.</text>
</comment>
<sequence length="150" mass="17291">MEDGIETRSNHFWGRKIAIAVGKIKINVDATLKNQERKTAWCIVVRDEAGKLLKSWTTIPEISKKLLTCFSDNKEDFVSKCIERGNWKWPQGRKLSADVGTLQQFTPASFILRTGISDYTVWENDTRFSVKRAMEDIRPVRAPVTRYKLV</sequence>
<dbReference type="EMBL" id="JBJUIK010000003">
    <property type="protein sequence ID" value="KAL3533626.1"/>
    <property type="molecule type" value="Genomic_DNA"/>
</dbReference>
<evidence type="ECO:0000313" key="1">
    <source>
        <dbReference type="EMBL" id="KAL3533626.1"/>
    </source>
</evidence>
<reference evidence="1 2" key="1">
    <citation type="submission" date="2024-11" db="EMBL/GenBank/DDBJ databases">
        <title>A near-complete genome assembly of Cinchona calisaya.</title>
        <authorList>
            <person name="Lian D.C."/>
            <person name="Zhao X.W."/>
            <person name="Wei L."/>
        </authorList>
    </citation>
    <scope>NUCLEOTIDE SEQUENCE [LARGE SCALE GENOMIC DNA]</scope>
    <source>
        <tissue evidence="1">Nenye</tissue>
    </source>
</reference>
<gene>
    <name evidence="1" type="ORF">ACH5RR_007147</name>
</gene>
<organism evidence="1 2">
    <name type="scientific">Cinchona calisaya</name>
    <dbReference type="NCBI Taxonomy" id="153742"/>
    <lineage>
        <taxon>Eukaryota</taxon>
        <taxon>Viridiplantae</taxon>
        <taxon>Streptophyta</taxon>
        <taxon>Embryophyta</taxon>
        <taxon>Tracheophyta</taxon>
        <taxon>Spermatophyta</taxon>
        <taxon>Magnoliopsida</taxon>
        <taxon>eudicotyledons</taxon>
        <taxon>Gunneridae</taxon>
        <taxon>Pentapetalae</taxon>
        <taxon>asterids</taxon>
        <taxon>lamiids</taxon>
        <taxon>Gentianales</taxon>
        <taxon>Rubiaceae</taxon>
        <taxon>Cinchonoideae</taxon>
        <taxon>Cinchoneae</taxon>
        <taxon>Cinchona</taxon>
    </lineage>
</organism>
<dbReference type="Proteomes" id="UP001630127">
    <property type="component" value="Unassembled WGS sequence"/>
</dbReference>
<accession>A0ABD3AR02</accession>
<dbReference type="AlphaFoldDB" id="A0ABD3AR02"/>
<keyword evidence="2" id="KW-1185">Reference proteome</keyword>
<proteinExistence type="predicted"/>
<protein>
    <submittedName>
        <fullName evidence="1">Uncharacterized protein</fullName>
    </submittedName>
</protein>
<evidence type="ECO:0000313" key="2">
    <source>
        <dbReference type="Proteomes" id="UP001630127"/>
    </source>
</evidence>